<dbReference type="AlphaFoldDB" id="A0A5S4FEY2"/>
<sequence length="60" mass="6652">MPGLLALIIALQKVENLSDRAAVDRARYGMDWKYALVRHEALLFRAGVKGPRCRSVAAGR</sequence>
<protein>
    <submittedName>
        <fullName evidence="1">Transposase</fullName>
    </submittedName>
</protein>
<evidence type="ECO:0000313" key="1">
    <source>
        <dbReference type="EMBL" id="TMR17504.1"/>
    </source>
</evidence>
<dbReference type="RefSeq" id="WP_138697682.1">
    <property type="nucleotide sequence ID" value="NZ_JBHSAZ010000060.1"/>
</dbReference>
<proteinExistence type="predicted"/>
<keyword evidence="2" id="KW-1185">Reference proteome</keyword>
<reference evidence="1 2" key="1">
    <citation type="submission" date="2019-05" db="EMBL/GenBank/DDBJ databases">
        <title>Draft genome sequence of Nonomuraea zeae DSM 100528.</title>
        <authorList>
            <person name="Saricaoglu S."/>
            <person name="Isik K."/>
        </authorList>
    </citation>
    <scope>NUCLEOTIDE SEQUENCE [LARGE SCALE GENOMIC DNA]</scope>
    <source>
        <strain evidence="1 2">DSM 100528</strain>
    </source>
</reference>
<name>A0A5S4FEY2_9ACTN</name>
<dbReference type="Proteomes" id="UP000306628">
    <property type="component" value="Unassembled WGS sequence"/>
</dbReference>
<accession>A0A5S4FEY2</accession>
<comment type="caution">
    <text evidence="1">The sequence shown here is derived from an EMBL/GenBank/DDBJ whole genome shotgun (WGS) entry which is preliminary data.</text>
</comment>
<organism evidence="1 2">
    <name type="scientific">Nonomuraea zeae</name>
    <dbReference type="NCBI Taxonomy" id="1642303"/>
    <lineage>
        <taxon>Bacteria</taxon>
        <taxon>Bacillati</taxon>
        <taxon>Actinomycetota</taxon>
        <taxon>Actinomycetes</taxon>
        <taxon>Streptosporangiales</taxon>
        <taxon>Streptosporangiaceae</taxon>
        <taxon>Nonomuraea</taxon>
    </lineage>
</organism>
<dbReference type="EMBL" id="VCKX01000355">
    <property type="protein sequence ID" value="TMR17504.1"/>
    <property type="molecule type" value="Genomic_DNA"/>
</dbReference>
<evidence type="ECO:0000313" key="2">
    <source>
        <dbReference type="Proteomes" id="UP000306628"/>
    </source>
</evidence>
<gene>
    <name evidence="1" type="ORF">ETD85_54250</name>
</gene>
<dbReference type="OrthoDB" id="3544296at2"/>